<dbReference type="InterPro" id="IPR037401">
    <property type="entry name" value="SnoaL-like"/>
</dbReference>
<organism evidence="2 3">
    <name type="scientific">Pseudosporangium ferrugineum</name>
    <dbReference type="NCBI Taxonomy" id="439699"/>
    <lineage>
        <taxon>Bacteria</taxon>
        <taxon>Bacillati</taxon>
        <taxon>Actinomycetota</taxon>
        <taxon>Actinomycetes</taxon>
        <taxon>Micromonosporales</taxon>
        <taxon>Micromonosporaceae</taxon>
        <taxon>Pseudosporangium</taxon>
    </lineage>
</organism>
<accession>A0A2T0RF54</accession>
<sequence>MTQDPKAQAVAYLRSLERADWDTARAMCADTATVWHNDGKGDSTIDENVKGMADKIHTIESLRYEIIRQFAQRDEVLQQHVVHVATTGGMRGEVHAAVYFRFENGLITRIEEYSHFVPAPQAG</sequence>
<keyword evidence="3" id="KW-1185">Reference proteome</keyword>
<dbReference type="InterPro" id="IPR032710">
    <property type="entry name" value="NTF2-like_dom_sf"/>
</dbReference>
<dbReference type="Pfam" id="PF12680">
    <property type="entry name" value="SnoaL_2"/>
    <property type="match status" value="1"/>
</dbReference>
<comment type="caution">
    <text evidence="2">The sequence shown here is derived from an EMBL/GenBank/DDBJ whole genome shotgun (WGS) entry which is preliminary data.</text>
</comment>
<protein>
    <submittedName>
        <fullName evidence="2">SnoaL-like protein</fullName>
    </submittedName>
</protein>
<dbReference type="Gene3D" id="3.10.450.50">
    <property type="match status" value="1"/>
</dbReference>
<dbReference type="AlphaFoldDB" id="A0A2T0RF54"/>
<gene>
    <name evidence="2" type="ORF">CLV70_12816</name>
</gene>
<feature type="domain" description="SnoaL-like" evidence="1">
    <location>
        <begin position="11"/>
        <end position="110"/>
    </location>
</feature>
<dbReference type="Proteomes" id="UP000239209">
    <property type="component" value="Unassembled WGS sequence"/>
</dbReference>
<evidence type="ECO:0000313" key="2">
    <source>
        <dbReference type="EMBL" id="PRY19803.1"/>
    </source>
</evidence>
<reference evidence="2 3" key="1">
    <citation type="submission" date="2018-03" db="EMBL/GenBank/DDBJ databases">
        <title>Genomic Encyclopedia of Archaeal and Bacterial Type Strains, Phase II (KMG-II): from individual species to whole genera.</title>
        <authorList>
            <person name="Goeker M."/>
        </authorList>
    </citation>
    <scope>NUCLEOTIDE SEQUENCE [LARGE SCALE GENOMIC DNA]</scope>
    <source>
        <strain evidence="2 3">DSM 45348</strain>
    </source>
</reference>
<evidence type="ECO:0000259" key="1">
    <source>
        <dbReference type="Pfam" id="PF12680"/>
    </source>
</evidence>
<dbReference type="RefSeq" id="WP_106130873.1">
    <property type="nucleotide sequence ID" value="NZ_PVZG01000028.1"/>
</dbReference>
<dbReference type="SUPFAM" id="SSF54427">
    <property type="entry name" value="NTF2-like"/>
    <property type="match status" value="1"/>
</dbReference>
<dbReference type="OrthoDB" id="5493262at2"/>
<evidence type="ECO:0000313" key="3">
    <source>
        <dbReference type="Proteomes" id="UP000239209"/>
    </source>
</evidence>
<proteinExistence type="predicted"/>
<name>A0A2T0RF54_9ACTN</name>
<dbReference type="EMBL" id="PVZG01000028">
    <property type="protein sequence ID" value="PRY19803.1"/>
    <property type="molecule type" value="Genomic_DNA"/>
</dbReference>